<protein>
    <recommendedName>
        <fullName evidence="3">C2 domain-containing protein</fullName>
    </recommendedName>
</protein>
<evidence type="ECO:0000313" key="5">
    <source>
        <dbReference type="Proteomes" id="UP001233999"/>
    </source>
</evidence>
<dbReference type="GO" id="GO:0017156">
    <property type="term" value="P:calcium-ion regulated exocytosis"/>
    <property type="evidence" value="ECO:0007669"/>
    <property type="project" value="TreeGrafter"/>
</dbReference>
<dbReference type="GO" id="GO:0005509">
    <property type="term" value="F:calcium ion binding"/>
    <property type="evidence" value="ECO:0007669"/>
    <property type="project" value="TreeGrafter"/>
</dbReference>
<dbReference type="GO" id="GO:0000149">
    <property type="term" value="F:SNARE binding"/>
    <property type="evidence" value="ECO:0007669"/>
    <property type="project" value="TreeGrafter"/>
</dbReference>
<dbReference type="PANTHER" id="PTHR10024">
    <property type="entry name" value="SYNAPTOTAGMIN"/>
    <property type="match status" value="1"/>
</dbReference>
<keyword evidence="5" id="KW-1185">Reference proteome</keyword>
<feature type="region of interest" description="Disordered" evidence="2">
    <location>
        <begin position="1"/>
        <end position="20"/>
    </location>
</feature>
<feature type="non-terminal residue" evidence="4">
    <location>
        <position position="1"/>
    </location>
</feature>
<dbReference type="PRINTS" id="PR00399">
    <property type="entry name" value="SYNAPTOTAGMN"/>
</dbReference>
<proteinExistence type="predicted"/>
<dbReference type="GO" id="GO:0070382">
    <property type="term" value="C:exocytic vesicle"/>
    <property type="evidence" value="ECO:0007669"/>
    <property type="project" value="TreeGrafter"/>
</dbReference>
<dbReference type="GO" id="GO:0005544">
    <property type="term" value="F:calcium-dependent phospholipid binding"/>
    <property type="evidence" value="ECO:0007669"/>
    <property type="project" value="TreeGrafter"/>
</dbReference>
<feature type="domain" description="C2" evidence="3">
    <location>
        <begin position="285"/>
        <end position="405"/>
    </location>
</feature>
<dbReference type="GO" id="GO:0001786">
    <property type="term" value="F:phosphatidylserine binding"/>
    <property type="evidence" value="ECO:0007669"/>
    <property type="project" value="TreeGrafter"/>
</dbReference>
<feature type="compositionally biased region" description="Low complexity" evidence="2">
    <location>
        <begin position="143"/>
        <end position="164"/>
    </location>
</feature>
<evidence type="ECO:0000313" key="4">
    <source>
        <dbReference type="EMBL" id="KAJ9594941.1"/>
    </source>
</evidence>
<feature type="domain" description="C2" evidence="3">
    <location>
        <begin position="413"/>
        <end position="551"/>
    </location>
</feature>
<organism evidence="4 5">
    <name type="scientific">Diploptera punctata</name>
    <name type="common">Pacific beetle cockroach</name>
    <dbReference type="NCBI Taxonomy" id="6984"/>
    <lineage>
        <taxon>Eukaryota</taxon>
        <taxon>Metazoa</taxon>
        <taxon>Ecdysozoa</taxon>
        <taxon>Arthropoda</taxon>
        <taxon>Hexapoda</taxon>
        <taxon>Insecta</taxon>
        <taxon>Pterygota</taxon>
        <taxon>Neoptera</taxon>
        <taxon>Polyneoptera</taxon>
        <taxon>Dictyoptera</taxon>
        <taxon>Blattodea</taxon>
        <taxon>Blaberoidea</taxon>
        <taxon>Blaberidae</taxon>
        <taxon>Diplopterinae</taxon>
        <taxon>Diploptera</taxon>
    </lineage>
</organism>
<dbReference type="SUPFAM" id="SSF49562">
    <property type="entry name" value="C2 domain (Calcium/lipid-binding domain, CaLB)"/>
    <property type="match status" value="2"/>
</dbReference>
<reference evidence="4" key="1">
    <citation type="journal article" date="2023" name="IScience">
        <title>Live-bearing cockroach genome reveals convergent evolutionary mechanisms linked to viviparity in insects and beyond.</title>
        <authorList>
            <person name="Fouks B."/>
            <person name="Harrison M.C."/>
            <person name="Mikhailova A.A."/>
            <person name="Marchal E."/>
            <person name="English S."/>
            <person name="Carruthers M."/>
            <person name="Jennings E.C."/>
            <person name="Chiamaka E.L."/>
            <person name="Frigard R.A."/>
            <person name="Pippel M."/>
            <person name="Attardo G.M."/>
            <person name="Benoit J.B."/>
            <person name="Bornberg-Bauer E."/>
            <person name="Tobe S.S."/>
        </authorList>
    </citation>
    <scope>NUCLEOTIDE SEQUENCE</scope>
    <source>
        <strain evidence="4">Stay&amp;Tobe</strain>
    </source>
</reference>
<dbReference type="FunFam" id="2.60.40.150:FF:000179">
    <property type="entry name" value="synaptotagmin-5 isoform X2"/>
    <property type="match status" value="1"/>
</dbReference>
<dbReference type="InterPro" id="IPR000008">
    <property type="entry name" value="C2_dom"/>
</dbReference>
<dbReference type="PROSITE" id="PS50004">
    <property type="entry name" value="C2"/>
    <property type="match status" value="2"/>
</dbReference>
<sequence>VRNVRGSWESGRSTGSGASSDNLIYRRINSKLPSKSSLRTLELCFYLFYSLEEINEFNVAKEHHVVQPAPTVAPHTVNPELNRTPLDSSPVLTHQSKSYPGGQPRLARTPSVSSQSSLDSSVSRQSHRGSSPQIRTFAPDAQSSDPTSNNSSSGISGNSRSPSPASCHRAASLDNRCSSPGGASSTYCGSTGDLRTPSPSQSSLVSLTDRGSASSACNSPIPPPSPRGATISRCLSPLMIPPPAARSLVSEPVAPPASPLGALQPDLYQRRDGPLFLGSRRSGPSLGRLHLRLKYDFDRSDLHVHLIEAHDLAGSDQGGFNDPYVRLSMVPAVDNRKRQTTIHRNDPNPFFDQHFKFPVSHQDLQDKTLVLQVFDYDRFSRNDVIGEVCMSMEEFDVTSDVEVWGEITKNKKPPEEMQEVLLSLSYLPSAERLTVVLLKARNLFLPEEKDNMDPFVKVYLLSGGKRVKKKKTAVRKGTCNPVWNEALTFNVASSNLSNSAIEVCVMDQGNDLIGNNPLLGCCVIGPEEGGSERDHWSDMTQNPRKAVAMWHTLR</sequence>
<dbReference type="Proteomes" id="UP001233999">
    <property type="component" value="Unassembled WGS sequence"/>
</dbReference>
<reference evidence="4" key="2">
    <citation type="submission" date="2023-05" db="EMBL/GenBank/DDBJ databases">
        <authorList>
            <person name="Fouks B."/>
        </authorList>
    </citation>
    <scope>NUCLEOTIDE SEQUENCE</scope>
    <source>
        <strain evidence="4">Stay&amp;Tobe</strain>
        <tissue evidence="4">Testes</tissue>
    </source>
</reference>
<evidence type="ECO:0000259" key="3">
    <source>
        <dbReference type="PROSITE" id="PS50004"/>
    </source>
</evidence>
<dbReference type="PANTHER" id="PTHR10024:SF378">
    <property type="entry name" value="SYNAPTOTAGMIN BETA, ISOFORM D"/>
    <property type="match status" value="1"/>
</dbReference>
<dbReference type="InterPro" id="IPR035892">
    <property type="entry name" value="C2_domain_sf"/>
</dbReference>
<gene>
    <name evidence="4" type="ORF">L9F63_013757</name>
</gene>
<dbReference type="AlphaFoldDB" id="A0AAD8ELW1"/>
<dbReference type="SMART" id="SM00239">
    <property type="entry name" value="C2"/>
    <property type="match status" value="2"/>
</dbReference>
<evidence type="ECO:0000256" key="2">
    <source>
        <dbReference type="SAM" id="MobiDB-lite"/>
    </source>
</evidence>
<feature type="compositionally biased region" description="Low complexity" evidence="2">
    <location>
        <begin position="111"/>
        <end position="131"/>
    </location>
</feature>
<name>A0AAD8ELW1_DIPPU</name>
<dbReference type="GO" id="GO:0030276">
    <property type="term" value="F:clathrin binding"/>
    <property type="evidence" value="ECO:0007669"/>
    <property type="project" value="TreeGrafter"/>
</dbReference>
<dbReference type="InterPro" id="IPR001565">
    <property type="entry name" value="Synaptotagmin"/>
</dbReference>
<comment type="caution">
    <text evidence="4">The sequence shown here is derived from an EMBL/GenBank/DDBJ whole genome shotgun (WGS) entry which is preliminary data.</text>
</comment>
<feature type="compositionally biased region" description="Polar residues" evidence="2">
    <location>
        <begin position="175"/>
        <end position="189"/>
    </location>
</feature>
<dbReference type="Pfam" id="PF00168">
    <property type="entry name" value="C2"/>
    <property type="match status" value="2"/>
</dbReference>
<evidence type="ECO:0000256" key="1">
    <source>
        <dbReference type="ARBA" id="ARBA00022737"/>
    </source>
</evidence>
<dbReference type="EMBL" id="JASPKZ010002703">
    <property type="protein sequence ID" value="KAJ9594941.1"/>
    <property type="molecule type" value="Genomic_DNA"/>
</dbReference>
<dbReference type="GO" id="GO:0005886">
    <property type="term" value="C:plasma membrane"/>
    <property type="evidence" value="ECO:0007669"/>
    <property type="project" value="TreeGrafter"/>
</dbReference>
<dbReference type="Gene3D" id="2.60.40.150">
    <property type="entry name" value="C2 domain"/>
    <property type="match status" value="2"/>
</dbReference>
<dbReference type="CDD" id="cd00276">
    <property type="entry name" value="C2B_Synaptotagmin"/>
    <property type="match status" value="1"/>
</dbReference>
<keyword evidence="1" id="KW-0677">Repeat</keyword>
<accession>A0AAD8ELW1</accession>
<feature type="compositionally biased region" description="Polar residues" evidence="2">
    <location>
        <begin position="10"/>
        <end position="20"/>
    </location>
</feature>
<feature type="region of interest" description="Disordered" evidence="2">
    <location>
        <begin position="72"/>
        <end position="234"/>
    </location>
</feature>
<feature type="compositionally biased region" description="Polar residues" evidence="2">
    <location>
        <begin position="79"/>
        <end position="98"/>
    </location>
</feature>
<feature type="compositionally biased region" description="Polar residues" evidence="2">
    <location>
        <begin position="197"/>
        <end position="218"/>
    </location>
</feature>